<keyword evidence="9 10" id="KW-0119">Carbohydrate metabolism</keyword>
<dbReference type="PANTHER" id="PTHR43651">
    <property type="entry name" value="1,4-ALPHA-GLUCAN-BRANCHING ENZYME"/>
    <property type="match status" value="1"/>
</dbReference>
<dbReference type="Gene3D" id="2.60.40.1180">
    <property type="entry name" value="Golgi alpha-mannosidase II"/>
    <property type="match status" value="1"/>
</dbReference>
<dbReference type="NCBIfam" id="NF003811">
    <property type="entry name" value="PRK05402.1"/>
    <property type="match status" value="1"/>
</dbReference>
<dbReference type="Pfam" id="PF00128">
    <property type="entry name" value="Alpha-amylase"/>
    <property type="match status" value="1"/>
</dbReference>
<dbReference type="GO" id="GO:0003844">
    <property type="term" value="F:1,4-alpha-glucan branching enzyme activity"/>
    <property type="evidence" value="ECO:0007669"/>
    <property type="project" value="UniProtKB-UniRule"/>
</dbReference>
<keyword evidence="7 10" id="KW-0808">Transferase</keyword>
<dbReference type="Proteomes" id="UP000052167">
    <property type="component" value="Unassembled WGS sequence"/>
</dbReference>
<keyword evidence="6 10" id="KW-0328">Glycosyltransferase</keyword>
<feature type="domain" description="Glycosyl hydrolase family 13 catalytic" evidence="12">
    <location>
        <begin position="256"/>
        <end position="616"/>
    </location>
</feature>
<dbReference type="InterPro" id="IPR006047">
    <property type="entry name" value="GH13_cat_dom"/>
</dbReference>
<dbReference type="Pfam" id="PF02922">
    <property type="entry name" value="CBM_48"/>
    <property type="match status" value="1"/>
</dbReference>
<dbReference type="NCBIfam" id="NF008967">
    <property type="entry name" value="PRK12313.1"/>
    <property type="match status" value="1"/>
</dbReference>
<dbReference type="CDD" id="cd11322">
    <property type="entry name" value="AmyAc_Glg_BE"/>
    <property type="match status" value="1"/>
</dbReference>
<dbReference type="EMBL" id="JOKJ01000012">
    <property type="protein sequence ID" value="KEQ07601.1"/>
    <property type="molecule type" value="Genomic_DNA"/>
</dbReference>
<dbReference type="AlphaFoldDB" id="A0A922P0J4"/>
<evidence type="ECO:0000313" key="14">
    <source>
        <dbReference type="Proteomes" id="UP000052167"/>
    </source>
</evidence>
<dbReference type="InterPro" id="IPR006048">
    <property type="entry name" value="A-amylase/branching_C"/>
</dbReference>
<evidence type="ECO:0000256" key="10">
    <source>
        <dbReference type="HAMAP-Rule" id="MF_00685"/>
    </source>
</evidence>
<dbReference type="InterPro" id="IPR014756">
    <property type="entry name" value="Ig_E-set"/>
</dbReference>
<gene>
    <name evidence="10" type="primary">glgB</name>
    <name evidence="13" type="ORF">GV68_04585</name>
</gene>
<dbReference type="HAMAP" id="MF_00685">
    <property type="entry name" value="GlgB"/>
    <property type="match status" value="1"/>
</dbReference>
<dbReference type="RefSeq" id="WP_037167103.1">
    <property type="nucleotide sequence ID" value="NZ_CAJXID010000022.1"/>
</dbReference>
<dbReference type="SUPFAM" id="SSF51445">
    <property type="entry name" value="(Trans)glycosidases"/>
    <property type="match status" value="1"/>
</dbReference>
<dbReference type="PANTHER" id="PTHR43651:SF3">
    <property type="entry name" value="1,4-ALPHA-GLUCAN-BRANCHING ENZYME"/>
    <property type="match status" value="1"/>
</dbReference>
<evidence type="ECO:0000256" key="1">
    <source>
        <dbReference type="ARBA" id="ARBA00000826"/>
    </source>
</evidence>
<protein>
    <recommendedName>
        <fullName evidence="10">1,4-alpha-glucan branching enzyme GlgB</fullName>
        <ecNumber evidence="10">2.4.1.18</ecNumber>
    </recommendedName>
    <alternativeName>
        <fullName evidence="10">1,4-alpha-D-glucan:1,4-alpha-D-glucan 6-glucosyl-transferase</fullName>
    </alternativeName>
    <alternativeName>
        <fullName evidence="10">Alpha-(1-&gt;4)-glucan branching enzyme</fullName>
    </alternativeName>
    <alternativeName>
        <fullName evidence="10">Glycogen branching enzyme</fullName>
        <shortName evidence="10">BE</shortName>
    </alternativeName>
</protein>
<name>A0A922P0J4_9HYPH</name>
<dbReference type="InterPro" id="IPR004193">
    <property type="entry name" value="Glyco_hydro_13_N"/>
</dbReference>
<evidence type="ECO:0000256" key="2">
    <source>
        <dbReference type="ARBA" id="ARBA00002953"/>
    </source>
</evidence>
<evidence type="ECO:0000256" key="6">
    <source>
        <dbReference type="ARBA" id="ARBA00022676"/>
    </source>
</evidence>
<comment type="caution">
    <text evidence="13">The sequence shown here is derived from an EMBL/GenBank/DDBJ whole genome shotgun (WGS) entry which is preliminary data.</text>
</comment>
<dbReference type="InterPro" id="IPR017853">
    <property type="entry name" value="GH"/>
</dbReference>
<dbReference type="Pfam" id="PF02806">
    <property type="entry name" value="Alpha-amylase_C"/>
    <property type="match status" value="1"/>
</dbReference>
<dbReference type="InterPro" id="IPR037439">
    <property type="entry name" value="Branching_enzy"/>
</dbReference>
<dbReference type="SMART" id="SM00642">
    <property type="entry name" value="Aamy"/>
    <property type="match status" value="1"/>
</dbReference>
<keyword evidence="8 10" id="KW-0320">Glycogen biosynthesis</keyword>
<evidence type="ECO:0000313" key="13">
    <source>
        <dbReference type="EMBL" id="KEQ07601.1"/>
    </source>
</evidence>
<dbReference type="GO" id="GO:0005829">
    <property type="term" value="C:cytosol"/>
    <property type="evidence" value="ECO:0007669"/>
    <property type="project" value="TreeGrafter"/>
</dbReference>
<comment type="subunit">
    <text evidence="10">Monomer.</text>
</comment>
<dbReference type="PIRSF" id="PIRSF000463">
    <property type="entry name" value="GlgB"/>
    <property type="match status" value="1"/>
</dbReference>
<comment type="catalytic activity">
    <reaction evidence="1 10">
        <text>Transfers a segment of a (1-&gt;4)-alpha-D-glucan chain to a primary hydroxy group in a similar glucan chain.</text>
        <dbReference type="EC" id="2.4.1.18"/>
    </reaction>
</comment>
<feature type="active site" description="Nucleophile" evidence="10 11">
    <location>
        <position position="415"/>
    </location>
</feature>
<accession>A0A922P0J4</accession>
<dbReference type="Gene3D" id="3.20.20.80">
    <property type="entry name" value="Glycosidases"/>
    <property type="match status" value="1"/>
</dbReference>
<keyword evidence="5 10" id="KW-0321">Glycogen metabolism</keyword>
<comment type="pathway">
    <text evidence="3 10">Glycan biosynthesis; glycogen biosynthesis.</text>
</comment>
<evidence type="ECO:0000256" key="11">
    <source>
        <dbReference type="PIRSR" id="PIRSR000463-1"/>
    </source>
</evidence>
<comment type="similarity">
    <text evidence="4 10">Belongs to the glycosyl hydrolase 13 family. GlgB subfamily.</text>
</comment>
<evidence type="ECO:0000256" key="4">
    <source>
        <dbReference type="ARBA" id="ARBA00009000"/>
    </source>
</evidence>
<dbReference type="FunFam" id="2.60.40.1180:FF:000002">
    <property type="entry name" value="1,4-alpha-glucan branching enzyme GlgB"/>
    <property type="match status" value="1"/>
</dbReference>
<dbReference type="FunFam" id="3.20.20.80:FF:000003">
    <property type="entry name" value="1,4-alpha-glucan branching enzyme GlgB"/>
    <property type="match status" value="1"/>
</dbReference>
<dbReference type="InterPro" id="IPR013780">
    <property type="entry name" value="Glyco_hydro_b"/>
</dbReference>
<evidence type="ECO:0000256" key="3">
    <source>
        <dbReference type="ARBA" id="ARBA00004964"/>
    </source>
</evidence>
<dbReference type="GO" id="GO:0004553">
    <property type="term" value="F:hydrolase activity, hydrolyzing O-glycosyl compounds"/>
    <property type="evidence" value="ECO:0007669"/>
    <property type="project" value="InterPro"/>
</dbReference>
<dbReference type="Pfam" id="PF22019">
    <property type="entry name" value="GlgB_N"/>
    <property type="match status" value="1"/>
</dbReference>
<evidence type="ECO:0000259" key="12">
    <source>
        <dbReference type="SMART" id="SM00642"/>
    </source>
</evidence>
<feature type="active site" description="Proton donor" evidence="10 11">
    <location>
        <position position="468"/>
    </location>
</feature>
<proteinExistence type="inferred from homology"/>
<dbReference type="InterPro" id="IPR013783">
    <property type="entry name" value="Ig-like_fold"/>
</dbReference>
<evidence type="ECO:0000256" key="7">
    <source>
        <dbReference type="ARBA" id="ARBA00022679"/>
    </source>
</evidence>
<dbReference type="FunFam" id="2.60.40.10:FF:000169">
    <property type="entry name" value="1,4-alpha-glucan branching enzyme GlgB"/>
    <property type="match status" value="1"/>
</dbReference>
<evidence type="ECO:0000256" key="9">
    <source>
        <dbReference type="ARBA" id="ARBA00023277"/>
    </source>
</evidence>
<sequence>MNLERDDLLANIDHAALQALVEGRHGDPFTILGRHPVGQTNVVRAFLPGATSVEVIDTEGDGVITPMEQVFGGGLFAADIGGRGSYRLRISWPDAVQETEDPYSFGLLLGDLDLHLISQGTHYDLGRTLGAQPMDVDGVSGVRFAVWAPNARRVSVVGDFNAWDGRRHPMRLRGSAGIWELFLPRLGPGERYKFEIIDYNGHTLPQKADPVARASEAAPSTASIVASNAPFRWTDDEWMRSQAPVRDGRDAMSVYEVHLESWLRVPEEGNRNLNWIELSQRLIPYAADLGFTHIELLPIMEHPFGGSWGYQPLGLFAPTGRYGTPEDFAYFVDRCHAAGIGVIVDWVPAHFPTDVWGLARFDGTALYEHEDPREGFHKDWNTLIYNLGRNEVKGFLIASALEWLEHYHVDALRVDAVASMLYRDYSRNADEWIPNKYGGRENLESVEFFKHLNSIIHHRCEHAFTVAEESTAWPGVTVPPEQGGLGFDFKWNMGWMHDSLHYMEEDPVYRKYHHGMMTFSMVYAYSERFMLPISHDEVVHGKGSLLGKMPGDVWQKHANLRAYYGFMWAHPGKKLLFMGCEIGQETEWNHDGSIVWDLLDNPQHAGVQRLIRDLNRLYAAEPALTYGDINPQGFEWAIGDDAENSIFGMLRWPEDRSSCVLAISNMTPMPRHGYRVGVPEAGRWTEILNSDAGVYGGSNLGNSEAWSEEHPSHGKAQSIVLTLPPLSTIFLRWSRD</sequence>
<dbReference type="Gene3D" id="2.60.40.10">
    <property type="entry name" value="Immunoglobulins"/>
    <property type="match status" value="2"/>
</dbReference>
<dbReference type="SUPFAM" id="SSF51011">
    <property type="entry name" value="Glycosyl hydrolase domain"/>
    <property type="match status" value="1"/>
</dbReference>
<keyword evidence="14" id="KW-1185">Reference proteome</keyword>
<dbReference type="NCBIfam" id="TIGR01515">
    <property type="entry name" value="branching_enzym"/>
    <property type="match status" value="1"/>
</dbReference>
<evidence type="ECO:0000256" key="8">
    <source>
        <dbReference type="ARBA" id="ARBA00023056"/>
    </source>
</evidence>
<evidence type="ECO:0000256" key="5">
    <source>
        <dbReference type="ARBA" id="ARBA00022600"/>
    </source>
</evidence>
<dbReference type="EC" id="2.4.1.18" evidence="10"/>
<dbReference type="CDD" id="cd02855">
    <property type="entry name" value="E_set_GBE_prok_N"/>
    <property type="match status" value="1"/>
</dbReference>
<comment type="function">
    <text evidence="2 10">Catalyzes the formation of the alpha-1,6-glucosidic linkages in glycogen by scission of a 1,4-alpha-linked oligosaccharide from growing alpha-1,4-glucan chains and the subsequent attachment of the oligosaccharide to the alpha-1,6 position.</text>
</comment>
<dbReference type="SUPFAM" id="SSF81296">
    <property type="entry name" value="E set domains"/>
    <property type="match status" value="2"/>
</dbReference>
<dbReference type="OrthoDB" id="9800174at2"/>
<dbReference type="GO" id="GO:0005978">
    <property type="term" value="P:glycogen biosynthetic process"/>
    <property type="evidence" value="ECO:0007669"/>
    <property type="project" value="UniProtKB-UniRule"/>
</dbReference>
<reference evidence="13 14" key="1">
    <citation type="submission" date="2014-06" db="EMBL/GenBank/DDBJ databases">
        <title>Rhizobium pelagicum/R2-400B4.</title>
        <authorList>
            <person name="Kimes N.E."/>
            <person name="Lopez-Perez M."/>
        </authorList>
    </citation>
    <scope>NUCLEOTIDE SEQUENCE [LARGE SCALE GENOMIC DNA]</scope>
    <source>
        <strain evidence="13 14">R2-400B4</strain>
    </source>
</reference>
<dbReference type="InterPro" id="IPR054169">
    <property type="entry name" value="GlgB_N"/>
</dbReference>
<dbReference type="InterPro" id="IPR044143">
    <property type="entry name" value="GlgB_N_E_set_prok"/>
</dbReference>
<organism evidence="13 14">
    <name type="scientific">Pseudorhizobium pelagicum</name>
    <dbReference type="NCBI Taxonomy" id="1509405"/>
    <lineage>
        <taxon>Bacteria</taxon>
        <taxon>Pseudomonadati</taxon>
        <taxon>Pseudomonadota</taxon>
        <taxon>Alphaproteobacteria</taxon>
        <taxon>Hyphomicrobiales</taxon>
        <taxon>Rhizobiaceae</taxon>
        <taxon>Rhizobium/Agrobacterium group</taxon>
        <taxon>Pseudorhizobium</taxon>
    </lineage>
</organism>
<dbReference type="GO" id="GO:0043169">
    <property type="term" value="F:cation binding"/>
    <property type="evidence" value="ECO:0007669"/>
    <property type="project" value="InterPro"/>
</dbReference>
<dbReference type="InterPro" id="IPR006407">
    <property type="entry name" value="GlgB"/>
</dbReference>